<dbReference type="AlphaFoldDB" id="A0AAV5V8B3"/>
<comment type="caution">
    <text evidence="1">The sequence shown here is derived from an EMBL/GenBank/DDBJ whole genome shotgun (WGS) entry which is preliminary data.</text>
</comment>
<dbReference type="Proteomes" id="UP001432322">
    <property type="component" value="Unassembled WGS sequence"/>
</dbReference>
<dbReference type="EMBL" id="BTSY01000002">
    <property type="protein sequence ID" value="GMT15438.1"/>
    <property type="molecule type" value="Genomic_DNA"/>
</dbReference>
<evidence type="ECO:0000313" key="1">
    <source>
        <dbReference type="EMBL" id="GMT15438.1"/>
    </source>
</evidence>
<organism evidence="1 2">
    <name type="scientific">Pristionchus fissidentatus</name>
    <dbReference type="NCBI Taxonomy" id="1538716"/>
    <lineage>
        <taxon>Eukaryota</taxon>
        <taxon>Metazoa</taxon>
        <taxon>Ecdysozoa</taxon>
        <taxon>Nematoda</taxon>
        <taxon>Chromadorea</taxon>
        <taxon>Rhabditida</taxon>
        <taxon>Rhabditina</taxon>
        <taxon>Diplogasteromorpha</taxon>
        <taxon>Diplogasteroidea</taxon>
        <taxon>Neodiplogasteridae</taxon>
        <taxon>Pristionchus</taxon>
    </lineage>
</organism>
<reference evidence="1" key="1">
    <citation type="submission" date="2023-10" db="EMBL/GenBank/DDBJ databases">
        <title>Genome assembly of Pristionchus species.</title>
        <authorList>
            <person name="Yoshida K."/>
            <person name="Sommer R.J."/>
        </authorList>
    </citation>
    <scope>NUCLEOTIDE SEQUENCE</scope>
    <source>
        <strain evidence="1">RS5133</strain>
    </source>
</reference>
<keyword evidence="2" id="KW-1185">Reference proteome</keyword>
<proteinExistence type="predicted"/>
<feature type="non-terminal residue" evidence="1">
    <location>
        <position position="1"/>
    </location>
</feature>
<accession>A0AAV5V8B3</accession>
<sequence length="123" mass="14772">DTSVRLQYPEGLDVVSAREFIIALADSNRTLDRSSFLQFDEDSFKIFENNNPNKTYPREEILRISEYEGYYWIGQFARKRRSSKINKNEYWFWHNTSWTAEVSAFFEYPNILHDNKSNQNLQN</sequence>
<gene>
    <name evidence="1" type="ORF">PFISCL1PPCAC_6735</name>
</gene>
<protein>
    <submittedName>
        <fullName evidence="1">Uncharacterized protein</fullName>
    </submittedName>
</protein>
<evidence type="ECO:0000313" key="2">
    <source>
        <dbReference type="Proteomes" id="UP001432322"/>
    </source>
</evidence>
<name>A0AAV5V8B3_9BILA</name>